<dbReference type="RefSeq" id="XP_012893966.1">
    <property type="nucleotide sequence ID" value="XM_013038512.1"/>
</dbReference>
<dbReference type="EMBL" id="FN668638">
    <property type="protein sequence ID" value="CBK19918.2"/>
    <property type="molecule type" value="Genomic_DNA"/>
</dbReference>
<proteinExistence type="predicted"/>
<evidence type="ECO:0000256" key="1">
    <source>
        <dbReference type="SAM" id="MobiDB-lite"/>
    </source>
</evidence>
<reference evidence="2" key="1">
    <citation type="submission" date="2010-02" db="EMBL/GenBank/DDBJ databases">
        <title>Sequencing and annotation of the Blastocystis hominis genome.</title>
        <authorList>
            <person name="Wincker P."/>
        </authorList>
    </citation>
    <scope>NUCLEOTIDE SEQUENCE</scope>
    <source>
        <strain evidence="2">Singapore isolate B</strain>
    </source>
</reference>
<evidence type="ECO:0000313" key="3">
    <source>
        <dbReference type="Proteomes" id="UP000008312"/>
    </source>
</evidence>
<sequence>MPPNKQPRGRRGPELECSLEIPKFLQGYKDMLGENSVFSKQLRKERDSGYDEIDEQTFSDLKDKEEEKKEESREESQTTKAEEIKKSRIMSNKTNALVHELSKKLVANQTAVPSKTTQAASSKKDTGKKRVTPAKAPEPKRKKGMLTFELDSDSDHLFRVCEKTGNCADFFRLRNPSDKSSFSSSSSDSSFSSFTSSIFSSVSPSTSSFSSSSSSSSSLSLISSIIRSSFALLCSSLSSSITFTIFGFISCLSSRDITTRHSLHQAVRFSSRGLDISSILRGSTFSNCFRNGLGSSFKISRRYDSKRNEKTHFVVCVAATISAERKLNQLLNHFEQLGNCVVHVFKLRSVEIRGINAVFHKELGNLRDARSHFLLIMAIHSRVRKDG</sequence>
<feature type="region of interest" description="Disordered" evidence="1">
    <location>
        <begin position="43"/>
        <end position="92"/>
    </location>
</feature>
<evidence type="ECO:0000313" key="2">
    <source>
        <dbReference type="EMBL" id="CBK19918.2"/>
    </source>
</evidence>
<keyword evidence="3" id="KW-1185">Reference proteome</keyword>
<gene>
    <name evidence="2" type="ORF">GSBLH_T00000325001</name>
</gene>
<accession>D8LVS9</accession>
<feature type="compositionally biased region" description="Basic and acidic residues" evidence="1">
    <location>
        <begin position="60"/>
        <end position="86"/>
    </location>
</feature>
<feature type="region of interest" description="Disordered" evidence="1">
    <location>
        <begin position="109"/>
        <end position="146"/>
    </location>
</feature>
<dbReference type="AlphaFoldDB" id="D8LVS9"/>
<name>D8LVS9_BLAHO</name>
<organism evidence="2">
    <name type="scientific">Blastocystis hominis</name>
    <dbReference type="NCBI Taxonomy" id="12968"/>
    <lineage>
        <taxon>Eukaryota</taxon>
        <taxon>Sar</taxon>
        <taxon>Stramenopiles</taxon>
        <taxon>Bigyra</taxon>
        <taxon>Opalozoa</taxon>
        <taxon>Opalinata</taxon>
        <taxon>Blastocystidae</taxon>
        <taxon>Blastocystis</taxon>
    </lineage>
</organism>
<dbReference type="Proteomes" id="UP000008312">
    <property type="component" value="Unassembled WGS sequence"/>
</dbReference>
<protein>
    <submittedName>
        <fullName evidence="2">Uncharacterized protein</fullName>
    </submittedName>
</protein>
<dbReference type="GeneID" id="24917638"/>
<dbReference type="InParanoid" id="D8LVS9"/>
<feature type="compositionally biased region" description="Polar residues" evidence="1">
    <location>
        <begin position="109"/>
        <end position="121"/>
    </location>
</feature>